<dbReference type="NCBIfam" id="NF043067">
    <property type="entry name" value="AAC_6p_group_E"/>
    <property type="match status" value="1"/>
</dbReference>
<evidence type="ECO:0000256" key="2">
    <source>
        <dbReference type="ARBA" id="ARBA00012888"/>
    </source>
</evidence>
<dbReference type="CDD" id="cd04301">
    <property type="entry name" value="NAT_SF"/>
    <property type="match status" value="1"/>
</dbReference>
<proteinExistence type="predicted"/>
<dbReference type="Pfam" id="PF00583">
    <property type="entry name" value="Acetyltransf_1"/>
    <property type="match status" value="1"/>
</dbReference>
<dbReference type="InterPro" id="IPR000182">
    <property type="entry name" value="GNAT_dom"/>
</dbReference>
<dbReference type="PANTHER" id="PTHR43877">
    <property type="entry name" value="AMINOALKYLPHOSPHONATE N-ACETYLTRANSFERASE-RELATED-RELATED"/>
    <property type="match status" value="1"/>
</dbReference>
<evidence type="ECO:0000313" key="12">
    <source>
        <dbReference type="Proteomes" id="UP000577891"/>
    </source>
</evidence>
<dbReference type="InterPro" id="IPR050832">
    <property type="entry name" value="Bact_Acetyltransf"/>
</dbReference>
<evidence type="ECO:0000256" key="4">
    <source>
        <dbReference type="ARBA" id="ARBA00022679"/>
    </source>
</evidence>
<comment type="caution">
    <text evidence="11">The sequence shown here is derived from an EMBL/GenBank/DDBJ whole genome shotgun (WGS) entry which is preliminary data.</text>
</comment>
<gene>
    <name evidence="11" type="ORF">HLH35_01630</name>
</gene>
<keyword evidence="12" id="KW-1185">Reference proteome</keyword>
<comment type="subunit">
    <text evidence="1 9">Homodimer.</text>
</comment>
<protein>
    <recommendedName>
        <fullName evidence="3 9">Aminoglycoside N(6')-acetyltransferase type 1</fullName>
        <ecNumber evidence="2 9">2.3.1.82</ecNumber>
    </recommendedName>
    <alternativeName>
        <fullName evidence="7 9">Aminoglycoside resistance protein</fullName>
    </alternativeName>
</protein>
<dbReference type="Proteomes" id="UP000577891">
    <property type="component" value="Unassembled WGS sequence"/>
</dbReference>
<feature type="domain" description="N-acetyltransferase" evidence="10">
    <location>
        <begin position="1"/>
        <end position="149"/>
    </location>
</feature>
<keyword evidence="4 9" id="KW-0808">Transferase</keyword>
<comment type="function">
    <text evidence="9">Catalyzes the transfer of an acetyl group from acetyl-CoA to the 6'-amino group of aminoglycoside molecules conferring resistance to antibiotics containing the purpurosamine ring.</text>
</comment>
<dbReference type="GO" id="GO:0046677">
    <property type="term" value="P:response to antibiotic"/>
    <property type="evidence" value="ECO:0007669"/>
    <property type="project" value="UniProtKB-KW"/>
</dbReference>
<dbReference type="SUPFAM" id="SSF55729">
    <property type="entry name" value="Acyl-CoA N-acyltransferases (Nat)"/>
    <property type="match status" value="1"/>
</dbReference>
<name>A0A7W4IXF6_9PROT</name>
<evidence type="ECO:0000256" key="5">
    <source>
        <dbReference type="ARBA" id="ARBA00023251"/>
    </source>
</evidence>
<evidence type="ECO:0000313" key="11">
    <source>
        <dbReference type="EMBL" id="MBB2170829.1"/>
    </source>
</evidence>
<dbReference type="RefSeq" id="WP_182977611.1">
    <property type="nucleotide sequence ID" value="NZ_BAABGB010000014.1"/>
</dbReference>
<evidence type="ECO:0000259" key="10">
    <source>
        <dbReference type="PROSITE" id="PS51186"/>
    </source>
</evidence>
<evidence type="ECO:0000256" key="8">
    <source>
        <dbReference type="ARBA" id="ARBA00048923"/>
    </source>
</evidence>
<dbReference type="GO" id="GO:0047663">
    <property type="term" value="F:aminoglycoside 6'-N-acetyltransferase activity"/>
    <property type="evidence" value="ECO:0007669"/>
    <property type="project" value="UniProtKB-EC"/>
</dbReference>
<evidence type="ECO:0000256" key="6">
    <source>
        <dbReference type="ARBA" id="ARBA00023315"/>
    </source>
</evidence>
<dbReference type="InterPro" id="IPR024170">
    <property type="entry name" value="Aminoglycoside_N6-AcTrfrase"/>
</dbReference>
<dbReference type="Gene3D" id="3.40.630.30">
    <property type="match status" value="1"/>
</dbReference>
<evidence type="ECO:0000256" key="7">
    <source>
        <dbReference type="ARBA" id="ARBA00029660"/>
    </source>
</evidence>
<evidence type="ECO:0000256" key="9">
    <source>
        <dbReference type="PIRNR" id="PIRNR000452"/>
    </source>
</evidence>
<evidence type="ECO:0000256" key="1">
    <source>
        <dbReference type="ARBA" id="ARBA00011738"/>
    </source>
</evidence>
<sequence>MEILPVAERHIEAYATMRTASWPSETIARHRGDIEEALASSSVDHVAFLAVAGGDVCVGFGEAALRHDYVNGCTTSPVAFVEGLYVSPDMRRNGVARRLMDRIVAWARTRGCSEIASDADAGNMDSHAMHEALGFCETERVVFFRRSLI</sequence>
<dbReference type="PIRSF" id="PIRSF000452">
    <property type="entry name" value="6-N-acetyltransf"/>
    <property type="match status" value="1"/>
</dbReference>
<organism evidence="11 12">
    <name type="scientific">Gluconacetobacter asukensis</name>
    <dbReference type="NCBI Taxonomy" id="1017181"/>
    <lineage>
        <taxon>Bacteria</taxon>
        <taxon>Pseudomonadati</taxon>
        <taxon>Pseudomonadota</taxon>
        <taxon>Alphaproteobacteria</taxon>
        <taxon>Acetobacterales</taxon>
        <taxon>Acetobacteraceae</taxon>
        <taxon>Gluconacetobacter</taxon>
    </lineage>
</organism>
<dbReference type="PROSITE" id="PS51186">
    <property type="entry name" value="GNAT"/>
    <property type="match status" value="1"/>
</dbReference>
<keyword evidence="6 9" id="KW-0012">Acyltransferase</keyword>
<dbReference type="EC" id="2.3.1.82" evidence="2 9"/>
<keyword evidence="5 9" id="KW-0046">Antibiotic resistance</keyword>
<accession>A0A7W4IXF6</accession>
<comment type="catalytic activity">
    <reaction evidence="8 9">
        <text>kanamycin B + acetyl-CoA = N(6')-acetylkanamycin B + CoA + H(+)</text>
        <dbReference type="Rhea" id="RHEA:16449"/>
        <dbReference type="ChEBI" id="CHEBI:15378"/>
        <dbReference type="ChEBI" id="CHEBI:57287"/>
        <dbReference type="ChEBI" id="CHEBI:57288"/>
        <dbReference type="ChEBI" id="CHEBI:58390"/>
        <dbReference type="ChEBI" id="CHEBI:58549"/>
        <dbReference type="EC" id="2.3.1.82"/>
    </reaction>
</comment>
<reference evidence="11 12" key="1">
    <citation type="submission" date="2020-04" db="EMBL/GenBank/DDBJ databases">
        <title>Description of novel Gluconacetobacter.</title>
        <authorList>
            <person name="Sombolestani A."/>
        </authorList>
    </citation>
    <scope>NUCLEOTIDE SEQUENCE [LARGE SCALE GENOMIC DNA]</scope>
    <source>
        <strain evidence="11 12">LMG 27724</strain>
    </source>
</reference>
<evidence type="ECO:0000256" key="3">
    <source>
        <dbReference type="ARBA" id="ARBA00017677"/>
    </source>
</evidence>
<dbReference type="EMBL" id="JABEQE010000001">
    <property type="protein sequence ID" value="MBB2170829.1"/>
    <property type="molecule type" value="Genomic_DNA"/>
</dbReference>
<dbReference type="AlphaFoldDB" id="A0A7W4IXF6"/>
<dbReference type="InterPro" id="IPR016181">
    <property type="entry name" value="Acyl_CoA_acyltransferase"/>
</dbReference>